<dbReference type="EMBL" id="MSFK01000016">
    <property type="protein sequence ID" value="PWY85806.1"/>
    <property type="molecule type" value="Genomic_DNA"/>
</dbReference>
<proteinExistence type="predicted"/>
<evidence type="ECO:0000313" key="3">
    <source>
        <dbReference type="Proteomes" id="UP000246702"/>
    </source>
</evidence>
<dbReference type="Proteomes" id="UP000246702">
    <property type="component" value="Unassembled WGS sequence"/>
</dbReference>
<feature type="compositionally biased region" description="Low complexity" evidence="1">
    <location>
        <begin position="88"/>
        <end position="104"/>
    </location>
</feature>
<dbReference type="GeneID" id="37118421"/>
<feature type="compositionally biased region" description="Pro residues" evidence="1">
    <location>
        <begin position="71"/>
        <end position="87"/>
    </location>
</feature>
<evidence type="ECO:0000313" key="2">
    <source>
        <dbReference type="EMBL" id="PWY85806.1"/>
    </source>
</evidence>
<feature type="region of interest" description="Disordered" evidence="1">
    <location>
        <begin position="43"/>
        <end position="123"/>
    </location>
</feature>
<gene>
    <name evidence="2" type="ORF">BO94DRAFT_597897</name>
</gene>
<protein>
    <submittedName>
        <fullName evidence="2">Uncharacterized protein</fullName>
    </submittedName>
</protein>
<evidence type="ECO:0000256" key="1">
    <source>
        <dbReference type="SAM" id="MobiDB-lite"/>
    </source>
</evidence>
<dbReference type="RefSeq" id="XP_025466823.1">
    <property type="nucleotide sequence ID" value="XM_025616278.1"/>
</dbReference>
<comment type="caution">
    <text evidence="2">The sequence shown here is derived from an EMBL/GenBank/DDBJ whole genome shotgun (WGS) entry which is preliminary data.</text>
</comment>
<reference evidence="2 3" key="1">
    <citation type="submission" date="2016-12" db="EMBL/GenBank/DDBJ databases">
        <title>The genomes of Aspergillus section Nigri reveals drivers in fungal speciation.</title>
        <authorList>
            <consortium name="DOE Joint Genome Institute"/>
            <person name="Vesth T.C."/>
            <person name="Nybo J."/>
            <person name="Theobald S."/>
            <person name="Brandl J."/>
            <person name="Frisvad J.C."/>
            <person name="Nielsen K.F."/>
            <person name="Lyhne E.K."/>
            <person name="Kogle M.E."/>
            <person name="Kuo A."/>
            <person name="Riley R."/>
            <person name="Clum A."/>
            <person name="Nolan M."/>
            <person name="Lipzen A."/>
            <person name="Salamov A."/>
            <person name="Henrissat B."/>
            <person name="Wiebenga A."/>
            <person name="De Vries R.P."/>
            <person name="Grigoriev I.V."/>
            <person name="Mortensen U.H."/>
            <person name="Andersen M.R."/>
            <person name="Baker S.E."/>
        </authorList>
    </citation>
    <scope>NUCLEOTIDE SEQUENCE [LARGE SCALE GENOMIC DNA]</scope>
    <source>
        <strain evidence="2 3">CBS 115572</strain>
    </source>
</reference>
<sequence length="132" mass="14308">MGNISIKKYHQLDPIKNSLPNLLYVSSGIIAVILTPYHHLTPHPNPTRRTKHFHSQLDLHYHHPPPHQHHPPCPLPPATPNAPPGPPSLTTKPTSSSTTCSSTDSRPEAWSSTGAPTKVTPSGSHSCLAFCT</sequence>
<name>A0A317WH46_9EURO</name>
<dbReference type="AlphaFoldDB" id="A0A317WH46"/>
<feature type="compositionally biased region" description="Polar residues" evidence="1">
    <location>
        <begin position="110"/>
        <end position="123"/>
    </location>
</feature>
<organism evidence="2 3">
    <name type="scientific">Aspergillus sclerotioniger CBS 115572</name>
    <dbReference type="NCBI Taxonomy" id="1450535"/>
    <lineage>
        <taxon>Eukaryota</taxon>
        <taxon>Fungi</taxon>
        <taxon>Dikarya</taxon>
        <taxon>Ascomycota</taxon>
        <taxon>Pezizomycotina</taxon>
        <taxon>Eurotiomycetes</taxon>
        <taxon>Eurotiomycetidae</taxon>
        <taxon>Eurotiales</taxon>
        <taxon>Aspergillaceae</taxon>
        <taxon>Aspergillus</taxon>
        <taxon>Aspergillus subgen. Circumdati</taxon>
    </lineage>
</organism>
<accession>A0A317WH46</accession>
<keyword evidence="3" id="KW-1185">Reference proteome</keyword>